<protein>
    <submittedName>
        <fullName evidence="1">Uncharacterized protein</fullName>
    </submittedName>
</protein>
<sequence>MSLNSETQYYHHGRFAMEGGTLPDAVTAYRTYGDPSKPCIVYPTCFGRQLPGQEYMIGPDKALDPSEYFIVSFASFSNGESSSPSNTPVPYNGPCFPVVTYEDNIRAQYAVLTKELKVKRVYCAIGFSMSAQQNLFQAYYWAAMYPDFVDKFIVLCGSARTSPHNRWYVDIIRATPFQGCSTTDLTAHLTSMLEGPKAALTSAYDFHGGHYKTPAHQAMRAFGRVYSAWAYGQTWFREHGYLEHGMYNSLDDWIRDEWEGGYLRRWDANDMLFLLNTWQMGDISKVKRFEYTDLQGDLVAVLGSIQAKALLMPSKTDLYFTPEDSELELKAMQKGVGKLVVIPSVWGHMAAADTNDQDPAKDSGSKTQRSSPPRTASQFSDRGRMSSASPTSSTTAEFMPGPEVSLCLDVITEIMENLRGDLPSLKACSLLSSLWLVASRPLIFHTLYLSTETTEENIIASTFYDRLRELTESFPHICGRIQHLILRRDQKNERHFANNVQHGLTSPFMELAAVVQALRKLPSLHTLSLVGISCSMDGSSPSAVCAAVRTVILENVYYFGDDFDYIPRLLLHFPNLAELEIRRCHGKYWRPGMASNASVSNTKLRSLTVTGSWPLFFWTNFRESSLETLDLSLSWLVLSGAADLAGALRRLLRGANQSLLNLRLDLYVERKDLEEADRAIVSCSSLEALTFRVSMDRTGMPSWEYLIKLFSQKTSPQLRQVVIAIAGPDEYTLGELTPPWAEFQDACMALPSLESIGFLGLQLPAGNAERSVPSSMWQKKVYLLRMRDVSRLPLDIIDGITFHLRDDPDALKACSLVCTTWTIAARRHIFETTTLRLDDPKQPEKDPPYRAKLRQFHRFLEHTPYIRGAIKQLDIYSVSCSEDSSPDPSDYQVKIGLLFKVVQKLTALHTLVLQNVLWSRLSEREAAAHLACPSITRLIVQDADTPSCDFSQIGSIFRLLPNLKDLTLEGWEMDSLHGLDLEQPAIIELPADLRLKSLTIDDALPACFLTSLARTGSVTSLTSVMLTARRVMFRDLERLGTFFKAVGSTLKHLEICVSHSLFEEHADEEVHVRGAFSKLQLSSCTALRMLVLVPDFNVEHRYEVDLTLWLPTQVMLSTIPTANLHKVTFVIPPDCLGNFDEDDRFVFEEEPSWTELHEALLRFSRVKTVCFTSDDHDEAISADTQSYIARHLPSLRDRGLLRFDKVSNGVSRRNNHATKKL</sequence>
<accession>A0ACC1TC31</accession>
<reference evidence="1" key="1">
    <citation type="submission" date="2022-07" db="EMBL/GenBank/DDBJ databases">
        <title>Genome Sequence of Phlebia brevispora.</title>
        <authorList>
            <person name="Buettner E."/>
        </authorList>
    </citation>
    <scope>NUCLEOTIDE SEQUENCE</scope>
    <source>
        <strain evidence="1">MPL23</strain>
    </source>
</reference>
<dbReference type="Proteomes" id="UP001148662">
    <property type="component" value="Unassembled WGS sequence"/>
</dbReference>
<comment type="caution">
    <text evidence="1">The sequence shown here is derived from an EMBL/GenBank/DDBJ whole genome shotgun (WGS) entry which is preliminary data.</text>
</comment>
<organism evidence="1 2">
    <name type="scientific">Phlebia brevispora</name>
    <dbReference type="NCBI Taxonomy" id="194682"/>
    <lineage>
        <taxon>Eukaryota</taxon>
        <taxon>Fungi</taxon>
        <taxon>Dikarya</taxon>
        <taxon>Basidiomycota</taxon>
        <taxon>Agaricomycotina</taxon>
        <taxon>Agaricomycetes</taxon>
        <taxon>Polyporales</taxon>
        <taxon>Meruliaceae</taxon>
        <taxon>Phlebia</taxon>
    </lineage>
</organism>
<keyword evidence="2" id="KW-1185">Reference proteome</keyword>
<evidence type="ECO:0000313" key="1">
    <source>
        <dbReference type="EMBL" id="KAJ3557864.1"/>
    </source>
</evidence>
<proteinExistence type="predicted"/>
<dbReference type="EMBL" id="JANHOG010000126">
    <property type="protein sequence ID" value="KAJ3557864.1"/>
    <property type="molecule type" value="Genomic_DNA"/>
</dbReference>
<gene>
    <name evidence="1" type="ORF">NM688_g1241</name>
</gene>
<name>A0ACC1TC31_9APHY</name>
<evidence type="ECO:0000313" key="2">
    <source>
        <dbReference type="Proteomes" id="UP001148662"/>
    </source>
</evidence>